<dbReference type="InterPro" id="IPR022551">
    <property type="entry name" value="BrxC"/>
</dbReference>
<keyword evidence="2" id="KW-1185">Reference proteome</keyword>
<organism evidence="1 2">
    <name type="scientific">Neolewinella lacunae</name>
    <dbReference type="NCBI Taxonomy" id="1517758"/>
    <lineage>
        <taxon>Bacteria</taxon>
        <taxon>Pseudomonadati</taxon>
        <taxon>Bacteroidota</taxon>
        <taxon>Saprospiria</taxon>
        <taxon>Saprospirales</taxon>
        <taxon>Lewinellaceae</taxon>
        <taxon>Neolewinella</taxon>
    </lineage>
</organism>
<dbReference type="Gene3D" id="3.40.30.10">
    <property type="entry name" value="Glutaredoxin"/>
    <property type="match status" value="1"/>
</dbReference>
<proteinExistence type="predicted"/>
<sequence>MHWHSLTSVSDVHDLIERSRVVPCLILKHSTRCPISSMAKHRLELGWDLEPDTVETYYLDLIRYREVSNFIADTFEIPHESPQALLIKGGVCVYDASHLDIRVDELRAA</sequence>
<dbReference type="RefSeq" id="WP_187465355.1">
    <property type="nucleotide sequence ID" value="NZ_JACSIT010000061.1"/>
</dbReference>
<dbReference type="EMBL" id="JACSIT010000061">
    <property type="protein sequence ID" value="MBC6993238.1"/>
    <property type="molecule type" value="Genomic_DNA"/>
</dbReference>
<dbReference type="Pfam" id="PF11009">
    <property type="entry name" value="BrxC"/>
    <property type="match status" value="1"/>
</dbReference>
<accession>A0A923T7T9</accession>
<dbReference type="Proteomes" id="UP000650081">
    <property type="component" value="Unassembled WGS sequence"/>
</dbReference>
<evidence type="ECO:0000313" key="1">
    <source>
        <dbReference type="EMBL" id="MBC6993238.1"/>
    </source>
</evidence>
<protein>
    <submittedName>
        <fullName evidence="1">Bacillithiol system redox-active protein YtxJ</fullName>
    </submittedName>
</protein>
<gene>
    <name evidence="1" type="primary">ytxJ</name>
    <name evidence="1" type="ORF">H9S92_03625</name>
</gene>
<dbReference type="AlphaFoldDB" id="A0A923T7T9"/>
<name>A0A923T7T9_9BACT</name>
<evidence type="ECO:0000313" key="2">
    <source>
        <dbReference type="Proteomes" id="UP000650081"/>
    </source>
</evidence>
<comment type="caution">
    <text evidence="1">The sequence shown here is derived from an EMBL/GenBank/DDBJ whole genome shotgun (WGS) entry which is preliminary data.</text>
</comment>
<reference evidence="1" key="1">
    <citation type="submission" date="2020-08" db="EMBL/GenBank/DDBJ databases">
        <title>Lewinella bacteria from marine environments.</title>
        <authorList>
            <person name="Zhong Y."/>
        </authorList>
    </citation>
    <scope>NUCLEOTIDE SEQUENCE</scope>
    <source>
        <strain evidence="1">KCTC 42187</strain>
    </source>
</reference>
<dbReference type="NCBIfam" id="TIGR04019">
    <property type="entry name" value="B_thiol_YtxJ"/>
    <property type="match status" value="1"/>
</dbReference>